<keyword evidence="4" id="KW-0498">Mitosis</keyword>
<evidence type="ECO:0000313" key="7">
    <source>
        <dbReference type="EnsemblMetazoa" id="AALFPA23_020713.P30588"/>
    </source>
</evidence>
<evidence type="ECO:0000256" key="1">
    <source>
        <dbReference type="ARBA" id="ARBA00010963"/>
    </source>
</evidence>
<feature type="compositionally biased region" description="Basic and acidic residues" evidence="6">
    <location>
        <begin position="257"/>
        <end position="270"/>
    </location>
</feature>
<feature type="compositionally biased region" description="Basic residues" evidence="6">
    <location>
        <begin position="422"/>
        <end position="434"/>
    </location>
</feature>
<feature type="region of interest" description="Disordered" evidence="6">
    <location>
        <begin position="252"/>
        <end position="289"/>
    </location>
</feature>
<reference evidence="7" key="2">
    <citation type="submission" date="2025-05" db="UniProtKB">
        <authorList>
            <consortium name="EnsemblMetazoa"/>
        </authorList>
    </citation>
    <scope>IDENTIFICATION</scope>
    <source>
        <strain evidence="7">Foshan</strain>
    </source>
</reference>
<dbReference type="PANTHER" id="PTHR14728:SF2">
    <property type="entry name" value="PROTEIN AURORA BOREALIS"/>
    <property type="match status" value="1"/>
</dbReference>
<accession>A0ABM1ZQJ6</accession>
<comment type="similarity">
    <text evidence="1">Belongs to the BORA family.</text>
</comment>
<evidence type="ECO:0000256" key="2">
    <source>
        <dbReference type="ARBA" id="ARBA00020055"/>
    </source>
</evidence>
<protein>
    <recommendedName>
        <fullName evidence="2">Protein aurora borealis</fullName>
    </recommendedName>
</protein>
<evidence type="ECO:0000313" key="8">
    <source>
        <dbReference type="Proteomes" id="UP000069940"/>
    </source>
</evidence>
<feature type="region of interest" description="Disordered" evidence="6">
    <location>
        <begin position="307"/>
        <end position="349"/>
    </location>
</feature>
<dbReference type="InterPro" id="IPR023252">
    <property type="entry name" value="Aurora_borealis_protein"/>
</dbReference>
<dbReference type="RefSeq" id="XP_029721189.2">
    <property type="nucleotide sequence ID" value="XM_029865329.2"/>
</dbReference>
<keyword evidence="3" id="KW-0132">Cell division</keyword>
<dbReference type="PRINTS" id="PR02038">
    <property type="entry name" value="AURORABORA"/>
</dbReference>
<dbReference type="GeneID" id="109623330"/>
<dbReference type="PANTHER" id="PTHR14728">
    <property type="entry name" value="PROTEIN AURORA BOREALIS"/>
    <property type="match status" value="1"/>
</dbReference>
<keyword evidence="5" id="KW-0131">Cell cycle</keyword>
<evidence type="ECO:0000256" key="3">
    <source>
        <dbReference type="ARBA" id="ARBA00022618"/>
    </source>
</evidence>
<reference evidence="8" key="1">
    <citation type="journal article" date="2015" name="Proc. Natl. Acad. Sci. U.S.A.">
        <title>Genome sequence of the Asian Tiger mosquito, Aedes albopictus, reveals insights into its biology, genetics, and evolution.</title>
        <authorList>
            <person name="Chen X.G."/>
            <person name="Jiang X."/>
            <person name="Gu J."/>
            <person name="Xu M."/>
            <person name="Wu Y."/>
            <person name="Deng Y."/>
            <person name="Zhang C."/>
            <person name="Bonizzoni M."/>
            <person name="Dermauw W."/>
            <person name="Vontas J."/>
            <person name="Armbruster P."/>
            <person name="Huang X."/>
            <person name="Yang Y."/>
            <person name="Zhang H."/>
            <person name="He W."/>
            <person name="Peng H."/>
            <person name="Liu Y."/>
            <person name="Wu K."/>
            <person name="Chen J."/>
            <person name="Lirakis M."/>
            <person name="Topalis P."/>
            <person name="Van Leeuwen T."/>
            <person name="Hall A.B."/>
            <person name="Jiang X."/>
            <person name="Thorpe C."/>
            <person name="Mueller R.L."/>
            <person name="Sun C."/>
            <person name="Waterhouse R.M."/>
            <person name="Yan G."/>
            <person name="Tu Z.J."/>
            <person name="Fang X."/>
            <person name="James A.A."/>
        </authorList>
    </citation>
    <scope>NUCLEOTIDE SEQUENCE [LARGE SCALE GENOMIC DNA]</scope>
    <source>
        <strain evidence="8">Foshan</strain>
    </source>
</reference>
<dbReference type="Pfam" id="PF15280">
    <property type="entry name" value="BORA_N"/>
    <property type="match status" value="1"/>
</dbReference>
<feature type="compositionally biased region" description="Low complexity" evidence="6">
    <location>
        <begin position="324"/>
        <end position="341"/>
    </location>
</feature>
<evidence type="ECO:0000256" key="6">
    <source>
        <dbReference type="SAM" id="MobiDB-lite"/>
    </source>
</evidence>
<evidence type="ECO:0000256" key="5">
    <source>
        <dbReference type="ARBA" id="ARBA00023306"/>
    </source>
</evidence>
<dbReference type="Proteomes" id="UP000069940">
    <property type="component" value="Unassembled WGS sequence"/>
</dbReference>
<name>A0ABM1ZQJ6_AEDAL</name>
<proteinExistence type="inferred from homology"/>
<feature type="region of interest" description="Disordered" evidence="6">
    <location>
        <begin position="395"/>
        <end position="435"/>
    </location>
</feature>
<dbReference type="EnsemblMetazoa" id="AALFPA23_020713.R30588">
    <property type="protein sequence ID" value="AALFPA23_020713.P30588"/>
    <property type="gene ID" value="AALFPA23_020713"/>
</dbReference>
<keyword evidence="8" id="KW-1185">Reference proteome</keyword>
<organism evidence="7 8">
    <name type="scientific">Aedes albopictus</name>
    <name type="common">Asian tiger mosquito</name>
    <name type="synonym">Stegomyia albopicta</name>
    <dbReference type="NCBI Taxonomy" id="7160"/>
    <lineage>
        <taxon>Eukaryota</taxon>
        <taxon>Metazoa</taxon>
        <taxon>Ecdysozoa</taxon>
        <taxon>Arthropoda</taxon>
        <taxon>Hexapoda</taxon>
        <taxon>Insecta</taxon>
        <taxon>Pterygota</taxon>
        <taxon>Neoptera</taxon>
        <taxon>Endopterygota</taxon>
        <taxon>Diptera</taxon>
        <taxon>Nematocera</taxon>
        <taxon>Culicoidea</taxon>
        <taxon>Culicidae</taxon>
        <taxon>Culicinae</taxon>
        <taxon>Aedini</taxon>
        <taxon>Aedes</taxon>
        <taxon>Stegomyia</taxon>
    </lineage>
</organism>
<sequence>MEQEAFLTPRKIFQNAFNAARKSTTGANSPSVKAYTPTSLSRTAAGTSRINLLPVIQTPPSRMVKGKVINPFEAHLTDRLHLPVICSPSLFQRPSTPQSGSVTQFEWTIDEVSYLGPANVEAHETQFMETPDPVLEAKAQAAISAYFKDHSIVPSPIDCQLRSQKIILNGESTAIDSFMGRKSKRKRDGVTQTVLTFPPILPKEVEDMLAPYFSFHDNQQQTHESINESDTSIDHDARDASLRRKLFNCSAASTVSESRDQEDSLDHLDMHSLSPAPVTPEVDKESAQNLKRSRCFGSQEIRIDPEDISLSPVVEQEKESFGALSPISKSSTSPSPLKPGSNSTELSDHDAIYRSTPERPKSSVMAMNCSANSHHMSVDQGEKQVDLTVDFNDEDLSYEDNPLASSQSSSSVSQHPTTPLRHTPRERRRNRKNLSRSFLLYSDEDRFEEEQQDQQQLSKKEFHHRSFAAISRDNKENMSHSQGSRCLAKSVPETSSGGNFYRMDSGFNEEETRVSQETVEYETDVSMQSECCEGGDRQTPQRFEIAPRWKMSTMANSDGQHHTGCSIRL</sequence>
<evidence type="ECO:0000256" key="4">
    <source>
        <dbReference type="ARBA" id="ARBA00022776"/>
    </source>
</evidence>
<feature type="compositionally biased region" description="Low complexity" evidence="6">
    <location>
        <begin position="405"/>
        <end position="421"/>
    </location>
</feature>